<feature type="domain" description="Aminoglycoside phosphotransferase" evidence="1">
    <location>
        <begin position="84"/>
        <end position="262"/>
    </location>
</feature>
<dbReference type="STRING" id="34475.A0A4Y9XXP9"/>
<organism evidence="2 3">
    <name type="scientific">Rhodofomes roseus</name>
    <dbReference type="NCBI Taxonomy" id="34475"/>
    <lineage>
        <taxon>Eukaryota</taxon>
        <taxon>Fungi</taxon>
        <taxon>Dikarya</taxon>
        <taxon>Basidiomycota</taxon>
        <taxon>Agaricomycotina</taxon>
        <taxon>Agaricomycetes</taxon>
        <taxon>Polyporales</taxon>
        <taxon>Rhodofomes</taxon>
    </lineage>
</organism>
<dbReference type="SUPFAM" id="SSF56112">
    <property type="entry name" value="Protein kinase-like (PK-like)"/>
    <property type="match status" value="1"/>
</dbReference>
<dbReference type="Proteomes" id="UP000298390">
    <property type="component" value="Unassembled WGS sequence"/>
</dbReference>
<dbReference type="InterPro" id="IPR051678">
    <property type="entry name" value="AGP_Transferase"/>
</dbReference>
<sequence>MSLSGSMGRPKSDYAPSEIDRLSEREVIALLLNAKQYTVPGAVGVDHILRVTDTLVAKYCHDIEENVTEPSEALTLDLVFRYTTIPVPRVRRIISLETNGAKYILMDRIPGRQLSSVWQDMSLQERLRIVFTLHDYVRQLQAIRHPRSAIPGPLAPGNEARECTSPVWGRLIEERGPFSSYNDFSAWFDQAQRVAIDALKNWQIPANLRSTSFKQIMGSSPLVLCHQDLHMRNIIVGDDGRLWVIDWGDAGFYPPWFEYLSMKLQSENEETVMHRKEHLWDLMIPFICGPYFQEERWLALVSAAFSYKFERVGRR</sequence>
<comment type="caution">
    <text evidence="2">The sequence shown here is derived from an EMBL/GenBank/DDBJ whole genome shotgun (WGS) entry which is preliminary data.</text>
</comment>
<evidence type="ECO:0000313" key="3">
    <source>
        <dbReference type="Proteomes" id="UP000298390"/>
    </source>
</evidence>
<dbReference type="InterPro" id="IPR011009">
    <property type="entry name" value="Kinase-like_dom_sf"/>
</dbReference>
<dbReference type="Pfam" id="PF01636">
    <property type="entry name" value="APH"/>
    <property type="match status" value="1"/>
</dbReference>
<dbReference type="CDD" id="cd05120">
    <property type="entry name" value="APH_ChoK_like"/>
    <property type="match status" value="1"/>
</dbReference>
<name>A0A4Y9XXP9_9APHY</name>
<dbReference type="Gene3D" id="1.10.510.10">
    <property type="entry name" value="Transferase(Phosphotransferase) domain 1"/>
    <property type="match status" value="1"/>
</dbReference>
<dbReference type="AlphaFoldDB" id="A0A4Y9XXP9"/>
<dbReference type="PANTHER" id="PTHR21310:SF39">
    <property type="entry name" value="AMINOGLYCOSIDE PHOSPHOTRANSFERASE DOMAIN-CONTAINING PROTEIN"/>
    <property type="match status" value="1"/>
</dbReference>
<proteinExistence type="predicted"/>
<evidence type="ECO:0000259" key="1">
    <source>
        <dbReference type="Pfam" id="PF01636"/>
    </source>
</evidence>
<gene>
    <name evidence="2" type="ORF">EVJ58_g8857</name>
</gene>
<dbReference type="EMBL" id="SEKV01000696">
    <property type="protein sequence ID" value="TFY54448.1"/>
    <property type="molecule type" value="Genomic_DNA"/>
</dbReference>
<evidence type="ECO:0000313" key="2">
    <source>
        <dbReference type="EMBL" id="TFY54448.1"/>
    </source>
</evidence>
<protein>
    <recommendedName>
        <fullName evidence="1">Aminoglycoside phosphotransferase domain-containing protein</fullName>
    </recommendedName>
</protein>
<dbReference type="PANTHER" id="PTHR21310">
    <property type="entry name" value="AMINOGLYCOSIDE PHOSPHOTRANSFERASE-RELATED-RELATED"/>
    <property type="match status" value="1"/>
</dbReference>
<accession>A0A4Y9XXP9</accession>
<dbReference type="InterPro" id="IPR002575">
    <property type="entry name" value="Aminoglycoside_PTrfase"/>
</dbReference>
<reference evidence="2 3" key="1">
    <citation type="submission" date="2019-01" db="EMBL/GenBank/DDBJ databases">
        <title>Genome sequencing of the rare red list fungi Fomitopsis rosea.</title>
        <authorList>
            <person name="Buettner E."/>
            <person name="Kellner H."/>
        </authorList>
    </citation>
    <scope>NUCLEOTIDE SEQUENCE [LARGE SCALE GENOMIC DNA]</scope>
    <source>
        <strain evidence="2 3">DSM 105464</strain>
    </source>
</reference>